<dbReference type="Pfam" id="PF01075">
    <property type="entry name" value="Glyco_transf_9"/>
    <property type="match status" value="1"/>
</dbReference>
<dbReference type="Gene3D" id="3.40.50.2000">
    <property type="entry name" value="Glycogen Phosphorylase B"/>
    <property type="match status" value="2"/>
</dbReference>
<dbReference type="SUPFAM" id="SSF53756">
    <property type="entry name" value="UDP-Glycosyltransferase/glycogen phosphorylase"/>
    <property type="match status" value="1"/>
</dbReference>
<dbReference type="PANTHER" id="PTHR30160">
    <property type="entry name" value="TETRAACYLDISACCHARIDE 4'-KINASE-RELATED"/>
    <property type="match status" value="1"/>
</dbReference>
<dbReference type="GO" id="GO:0005829">
    <property type="term" value="C:cytosol"/>
    <property type="evidence" value="ECO:0007669"/>
    <property type="project" value="TreeGrafter"/>
</dbReference>
<dbReference type="EC" id="2.4.99.24" evidence="4"/>
<dbReference type="EMBL" id="BDME01000001">
    <property type="protein sequence ID" value="GAX86813.1"/>
    <property type="molecule type" value="Genomic_DNA"/>
</dbReference>
<proteinExistence type="inferred from homology"/>
<dbReference type="FunFam" id="3.40.50.2000:FF:000023">
    <property type="entry name" value="ADP-heptose--LPS heptosyltransferase II"/>
    <property type="match status" value="1"/>
</dbReference>
<dbReference type="AlphaFoldDB" id="A0A292YBB7"/>
<dbReference type="NCBIfam" id="TIGR02195">
    <property type="entry name" value="heptsyl_trn_II"/>
    <property type="match status" value="1"/>
</dbReference>
<keyword evidence="1" id="KW-0328">Glycosyltransferase</keyword>
<accession>A0A292YBB7</accession>
<dbReference type="Proteomes" id="UP000217944">
    <property type="component" value="Unassembled WGS sequence"/>
</dbReference>
<dbReference type="InterPro" id="IPR002201">
    <property type="entry name" value="Glyco_trans_9"/>
</dbReference>
<comment type="caution">
    <text evidence="6">The sequence shown here is derived from an EMBL/GenBank/DDBJ whole genome shotgun (WGS) entry which is preliminary data.</text>
</comment>
<protein>
    <recommendedName>
        <fullName evidence="4">lipopolysaccharide heptosyltransferase II</fullName>
        <ecNumber evidence="4">2.4.99.24</ecNumber>
    </recommendedName>
</protein>
<evidence type="ECO:0000256" key="4">
    <source>
        <dbReference type="ARBA" id="ARBA00044042"/>
    </source>
</evidence>
<keyword evidence="2 6" id="KW-0808">Transferase</keyword>
<keyword evidence="7" id="KW-1185">Reference proteome</keyword>
<dbReference type="GO" id="GO:0009244">
    <property type="term" value="P:lipopolysaccharide core region biosynthetic process"/>
    <property type="evidence" value="ECO:0007669"/>
    <property type="project" value="TreeGrafter"/>
</dbReference>
<dbReference type="GO" id="GO:0008713">
    <property type="term" value="F:ADP-heptose-lipopolysaccharide heptosyltransferase activity"/>
    <property type="evidence" value="ECO:0007669"/>
    <property type="project" value="UniProtKB-EC"/>
</dbReference>
<dbReference type="CDD" id="cd03789">
    <property type="entry name" value="GT9_LPS_heptosyltransferase"/>
    <property type="match status" value="1"/>
</dbReference>
<evidence type="ECO:0000256" key="2">
    <source>
        <dbReference type="ARBA" id="ARBA00022679"/>
    </source>
</evidence>
<evidence type="ECO:0000313" key="6">
    <source>
        <dbReference type="EMBL" id="GAX86813.1"/>
    </source>
</evidence>
<reference evidence="6 7" key="1">
    <citation type="journal article" date="2017" name="Syst. Appl. Microbiol.">
        <title>Lebetimonas natsushimae sp. nov., a novel strictly anaerobic, moderately thermophilic chemoautotroph isolated from a deep-sea hydrothermal vent polychaete nest in the Mid-Okinawa Trough.</title>
        <authorList>
            <person name="Nagata R."/>
            <person name="Takaki Y."/>
            <person name="Tame A."/>
            <person name="Nunoura T."/>
            <person name="Muto H."/>
            <person name="Mino S."/>
            <person name="Sawayama S."/>
            <person name="Takai K."/>
            <person name="Nakagawa S."/>
        </authorList>
    </citation>
    <scope>NUCLEOTIDE SEQUENCE [LARGE SCALE GENOMIC DNA]</scope>
    <source>
        <strain evidence="6 7">HS1857</strain>
    </source>
</reference>
<evidence type="ECO:0000256" key="5">
    <source>
        <dbReference type="ARBA" id="ARBA00047503"/>
    </source>
</evidence>
<gene>
    <name evidence="6" type="ORF">LNAT_P0108</name>
</gene>
<evidence type="ECO:0000256" key="3">
    <source>
        <dbReference type="ARBA" id="ARBA00043995"/>
    </source>
</evidence>
<comment type="similarity">
    <text evidence="3">Belongs to the glycosyltransferase 9 family.</text>
</comment>
<dbReference type="PANTHER" id="PTHR30160:SF7">
    <property type="entry name" value="ADP-HEPTOSE--LPS HEPTOSYLTRANSFERASE 2"/>
    <property type="match status" value="1"/>
</dbReference>
<evidence type="ECO:0000256" key="1">
    <source>
        <dbReference type="ARBA" id="ARBA00022676"/>
    </source>
</evidence>
<organism evidence="6 7">
    <name type="scientific">Lebetimonas natsushimae</name>
    <dbReference type="NCBI Taxonomy" id="1936991"/>
    <lineage>
        <taxon>Bacteria</taxon>
        <taxon>Pseudomonadati</taxon>
        <taxon>Campylobacterota</taxon>
        <taxon>Epsilonproteobacteria</taxon>
        <taxon>Nautiliales</taxon>
        <taxon>Nautiliaceae</taxon>
        <taxon>Lebetimonas</taxon>
    </lineage>
</organism>
<name>A0A292YBB7_9BACT</name>
<sequence length="294" mass="33652">MKLLIEPPTWLGDAVMASGAINRLLEYFKPDKSVLFGSFVSTELFKSKFDEVIVDDRNHRFSQFFKIPRVDLFISFRGSLYSKLIGLKSRRYFTFDNKFSGHMVEKYSKYVNNIIKENRIYPPKLDFKPFEFVKPTIGINPGATYGSAKRWYPEKFAEVGNYFKDYRLIIFGGPGEEEIAKDIEKNLSHSDVLNLCGRLSIKQLCEYIGGLKLFITNDSGPMHIAAAYNVPIVAIFGPTDYKETSPWSKNYKIVTKNLECAPCKKRECPLKTHECMKSIEADEVIKAAEELLNG</sequence>
<comment type="catalytic activity">
    <reaction evidence="5">
        <text>an L-alpha-D-Hep-(1-&gt;5)-[alpha-Kdo-(2-&gt;4)]-alpha-Kdo-(2-&gt;6)-lipid A + ADP-L-glycero-beta-D-manno-heptose = an L-alpha-D-Hep-(1-&gt;3)-L-alpha-D-Hep-(1-&gt;5)-[alpha-Kdo-(2-&gt;4)]-alpha-Kdo-(2-&gt;6)-lipid A + ADP + H(+)</text>
        <dbReference type="Rhea" id="RHEA:74071"/>
        <dbReference type="ChEBI" id="CHEBI:15378"/>
        <dbReference type="ChEBI" id="CHEBI:61506"/>
        <dbReference type="ChEBI" id="CHEBI:193068"/>
        <dbReference type="ChEBI" id="CHEBI:193069"/>
        <dbReference type="ChEBI" id="CHEBI:456216"/>
        <dbReference type="EC" id="2.4.99.24"/>
    </reaction>
</comment>
<dbReference type="InterPro" id="IPR011910">
    <property type="entry name" value="RfaF"/>
</dbReference>
<dbReference type="RefSeq" id="WP_096257981.1">
    <property type="nucleotide sequence ID" value="NZ_BDME01000001.1"/>
</dbReference>
<dbReference type="InterPro" id="IPR051199">
    <property type="entry name" value="LPS_LOS_Heptosyltrfase"/>
</dbReference>
<evidence type="ECO:0000313" key="7">
    <source>
        <dbReference type="Proteomes" id="UP000217944"/>
    </source>
</evidence>
<dbReference type="OrthoDB" id="9797795at2"/>